<dbReference type="SUPFAM" id="SSF48452">
    <property type="entry name" value="TPR-like"/>
    <property type="match status" value="1"/>
</dbReference>
<dbReference type="OrthoDB" id="6194880at2"/>
<dbReference type="EMBL" id="RQXW01000012">
    <property type="protein sequence ID" value="RTE65219.1"/>
    <property type="molecule type" value="Genomic_DNA"/>
</dbReference>
<reference evidence="1 2" key="1">
    <citation type="submission" date="2018-11" db="EMBL/GenBank/DDBJ databases">
        <title>The draft genome sequence of Amphritea opalescens ANRC-JH13T.</title>
        <authorList>
            <person name="Fang Z."/>
            <person name="Zhang Y."/>
            <person name="Han X."/>
        </authorList>
    </citation>
    <scope>NUCLEOTIDE SEQUENCE [LARGE SCALE GENOMIC DNA]</scope>
    <source>
        <strain evidence="1 2">ANRC-JH13</strain>
    </source>
</reference>
<protein>
    <recommendedName>
        <fullName evidence="3">Tetratricopeptide repeat protein</fullName>
    </recommendedName>
</protein>
<sequence length="228" mass="25983">MPPSSKQRLLITLPLIIALCAAIFYSVSIGFADLYGYSPRQHLKHWQKTGHTPTPDELEQALSSIHTAISKDPRNAEYRDMQGLLNYYQAINSYQQGDQALFIEYTQQALASYQQATRLRPNWPYSWANLALMKAMLQQYDSEYAQALTQAMAFGPWENDVNIVVAEAGMLGWFQLNSQIQDSLIKNIERGIKRNGKSIKQRLSAINKLGLACIYIEESKQRKRLCGF</sequence>
<dbReference type="Gene3D" id="1.25.40.10">
    <property type="entry name" value="Tetratricopeptide repeat domain"/>
    <property type="match status" value="1"/>
</dbReference>
<accession>A0A430KNY7</accession>
<evidence type="ECO:0000313" key="1">
    <source>
        <dbReference type="EMBL" id="RTE65219.1"/>
    </source>
</evidence>
<keyword evidence="2" id="KW-1185">Reference proteome</keyword>
<gene>
    <name evidence="1" type="ORF">EH243_13330</name>
</gene>
<proteinExistence type="predicted"/>
<name>A0A430KNY7_9GAMM</name>
<comment type="caution">
    <text evidence="1">The sequence shown here is derived from an EMBL/GenBank/DDBJ whole genome shotgun (WGS) entry which is preliminary data.</text>
</comment>
<organism evidence="1 2">
    <name type="scientific">Amphritea opalescens</name>
    <dbReference type="NCBI Taxonomy" id="2490544"/>
    <lineage>
        <taxon>Bacteria</taxon>
        <taxon>Pseudomonadati</taxon>
        <taxon>Pseudomonadota</taxon>
        <taxon>Gammaproteobacteria</taxon>
        <taxon>Oceanospirillales</taxon>
        <taxon>Oceanospirillaceae</taxon>
        <taxon>Amphritea</taxon>
    </lineage>
</organism>
<dbReference type="NCBIfam" id="NF038257">
    <property type="entry name" value="exopoly_VpsP"/>
    <property type="match status" value="1"/>
</dbReference>
<evidence type="ECO:0008006" key="3">
    <source>
        <dbReference type="Google" id="ProtNLM"/>
    </source>
</evidence>
<evidence type="ECO:0000313" key="2">
    <source>
        <dbReference type="Proteomes" id="UP000283087"/>
    </source>
</evidence>
<dbReference type="AlphaFoldDB" id="A0A430KNY7"/>
<dbReference type="Proteomes" id="UP000283087">
    <property type="component" value="Unassembled WGS sequence"/>
</dbReference>
<dbReference type="InterPro" id="IPR011990">
    <property type="entry name" value="TPR-like_helical_dom_sf"/>
</dbReference>
<dbReference type="RefSeq" id="WP_126159166.1">
    <property type="nucleotide sequence ID" value="NZ_RQXW01000012.1"/>
</dbReference>